<dbReference type="AlphaFoldDB" id="A0A7L0WCX0"/>
<dbReference type="InterPro" id="IPR001039">
    <property type="entry name" value="MHC_I_a_a1/a2"/>
</dbReference>
<dbReference type="SUPFAM" id="SSF54452">
    <property type="entry name" value="MHC antigen-recognition domain"/>
    <property type="match status" value="1"/>
</dbReference>
<evidence type="ECO:0000256" key="2">
    <source>
        <dbReference type="RuleBase" id="RU004439"/>
    </source>
</evidence>
<dbReference type="InterPro" id="IPR011161">
    <property type="entry name" value="MHC_I-like_Ag-recog"/>
</dbReference>
<dbReference type="InterPro" id="IPR037055">
    <property type="entry name" value="MHC_I-like_Ag-recog_sf"/>
</dbReference>
<keyword evidence="1" id="KW-0325">Glycoprotein</keyword>
<protein>
    <submittedName>
        <fullName evidence="5">HA1F protein</fullName>
    </submittedName>
</protein>
<dbReference type="Pfam" id="PF00129">
    <property type="entry name" value="MHC_I"/>
    <property type="match status" value="1"/>
</dbReference>
<name>A0A7L0WCX0_ALELA</name>
<keyword evidence="6" id="KW-1185">Reference proteome</keyword>
<dbReference type="Proteomes" id="UP000562322">
    <property type="component" value="Unassembled WGS sequence"/>
</dbReference>
<dbReference type="OrthoDB" id="8936120at2759"/>
<reference evidence="5 6" key="1">
    <citation type="submission" date="2019-09" db="EMBL/GenBank/DDBJ databases">
        <title>Bird 10,000 Genomes (B10K) Project - Family phase.</title>
        <authorList>
            <person name="Zhang G."/>
        </authorList>
    </citation>
    <scope>NUCLEOTIDE SEQUENCE [LARGE SCALE GENOMIC DNA]</scope>
    <source>
        <strain evidence="5">B10K-DU-001-39</strain>
        <tissue evidence="5">Muscle</tissue>
    </source>
</reference>
<feature type="region of interest" description="Disordered" evidence="3">
    <location>
        <begin position="1"/>
        <end position="49"/>
    </location>
</feature>
<accession>A0A7L0WCX0</accession>
<evidence type="ECO:0000256" key="3">
    <source>
        <dbReference type="SAM" id="MobiDB-lite"/>
    </source>
</evidence>
<gene>
    <name evidence="5" type="primary">Ha1f_3</name>
    <name evidence="5" type="ORF">ALELAT_R15410</name>
</gene>
<evidence type="ECO:0000313" key="6">
    <source>
        <dbReference type="Proteomes" id="UP000562322"/>
    </source>
</evidence>
<feature type="domain" description="MHC class I-like antigen recognition-like" evidence="4">
    <location>
        <begin position="50"/>
        <end position="87"/>
    </location>
</feature>
<comment type="caution">
    <text evidence="5">The sequence shown here is derived from an EMBL/GenBank/DDBJ whole genome shotgun (WGS) entry which is preliminary data.</text>
</comment>
<dbReference type="PRINTS" id="PR01638">
    <property type="entry name" value="MHCCLASSI"/>
</dbReference>
<feature type="non-terminal residue" evidence="5">
    <location>
        <position position="88"/>
    </location>
</feature>
<feature type="non-terminal residue" evidence="5">
    <location>
        <position position="1"/>
    </location>
</feature>
<comment type="similarity">
    <text evidence="2">Belongs to the MHC class I family.</text>
</comment>
<evidence type="ECO:0000259" key="4">
    <source>
        <dbReference type="Pfam" id="PF00129"/>
    </source>
</evidence>
<feature type="compositionally biased region" description="Pro residues" evidence="3">
    <location>
        <begin position="19"/>
        <end position="29"/>
    </location>
</feature>
<dbReference type="EMBL" id="VXAV01005988">
    <property type="protein sequence ID" value="NXL89296.1"/>
    <property type="molecule type" value="Genomic_DNA"/>
</dbReference>
<dbReference type="Gene3D" id="3.30.500.10">
    <property type="entry name" value="MHC class I-like antigen recognition-like"/>
    <property type="match status" value="1"/>
</dbReference>
<evidence type="ECO:0000256" key="1">
    <source>
        <dbReference type="ARBA" id="ARBA00023180"/>
    </source>
</evidence>
<sequence>PSCPVPAPQCSGPLVPAGSPQPFPAPPHPHSSGDPQSQRGSSPPAPGCVAGSHTVQQMYGCDLLEGSGFGGFFQVAYDGRDFIALDKN</sequence>
<evidence type="ECO:0000313" key="5">
    <source>
        <dbReference type="EMBL" id="NXL89296.1"/>
    </source>
</evidence>
<proteinExistence type="inferred from homology"/>
<organism evidence="5 6">
    <name type="scientific">Alectura lathami</name>
    <name type="common">Australian brush turkey</name>
    <dbReference type="NCBI Taxonomy" id="81907"/>
    <lineage>
        <taxon>Eukaryota</taxon>
        <taxon>Metazoa</taxon>
        <taxon>Chordata</taxon>
        <taxon>Craniata</taxon>
        <taxon>Vertebrata</taxon>
        <taxon>Euteleostomi</taxon>
        <taxon>Archelosauria</taxon>
        <taxon>Archosauria</taxon>
        <taxon>Dinosauria</taxon>
        <taxon>Saurischia</taxon>
        <taxon>Theropoda</taxon>
        <taxon>Coelurosauria</taxon>
        <taxon>Aves</taxon>
        <taxon>Neognathae</taxon>
        <taxon>Galloanserae</taxon>
        <taxon>Galliformes</taxon>
        <taxon>Megapodiidae</taxon>
        <taxon>Alectura</taxon>
    </lineage>
</organism>
<dbReference type="InterPro" id="IPR011162">
    <property type="entry name" value="MHC_I/II-like_Ag-recog"/>
</dbReference>